<dbReference type="PANTHER" id="PTHR37813">
    <property type="entry name" value="FELS-2 PROPHAGE PROTEIN"/>
    <property type="match status" value="1"/>
</dbReference>
<dbReference type="NCBIfam" id="TIGR01760">
    <property type="entry name" value="tape_meas_TP901"/>
    <property type="match status" value="1"/>
</dbReference>
<accession>A0ABW6T6A4</accession>
<sequence length="1009" mass="104783">MPSVGYATLQVIPSVKGIGAQLRDQLVGPAASAGTLAGEQAGRGFAGAFDSLAGGFSRVGQAVTGVGQTVTTHLSLPVAALGGLAIKTAGDFEAGMNRVRAISGATGSEFTQLRDLAKQLGATTQYSASEAADAMGFLAMAGFKTTDIMGALPGVLNLAAAGAIDLGTAADIASNILSGYGIQVSELGRVNDILAKTFTSTNVDMRMLGESFKYVGPVAASAGLQFEEMSAAIGLLGNAGIQGSEAGTALRGAIGRLLKPTNEVQATLDRLGVTVMDSSGKMRPLVDIITQLEKSGASTADMLTIFGLEAGPGMQALVSQGSGALRDLTKELENSGGTAANIAAVQMEGFNGAVKGLQSAFEGLMIAVADTGLLDWATKAVNKLTEWVSTLGEADKETMKWAVAIGGAVAALGPLLIVTGHAVSSIGSIITGVRLLSTVLLASPIGWVVGLIGLLAYGLYEAWQRSEEFRNAVTGLWDGIVAAAGPVVDWFKAEVWPILVDGWNWLLDTAVEVVEWFGQNIWPKLVQGFGRLVEAAKPIVAWFKDEFLPGLVGIWGGLMDAAGPVLSWLGGTALPAVIDALVWLLEKAMDVAGWFTETLWPVVVGGWQWLIDAAGPVVDTVVGFFSSMTEGGGEFSSAFGDIGDFISEVVGLISDIVSEVVEFIGWVWREHGDTIVSVITTAWDLMVSVIGTALELIWNVVQGVWTAVKGIITGVLQVILGVIRVVTGIITGDWDKVWQGIKDIFEGVWKAIRGIVEGALQIIVSVLSAAWDLIGAAVKAVWDWIVEIVKSAVKWLLDMFTSWSLPGLIVKHWDKIKDTAGKALDGVITFFRELPGRILTALGNLGTLLVDSGKKIVQGLIDGLKSMLGAVGDAAASIVEKIKGFLPFSPAKEGPFSGWGNPLYSGRSIARLLAAGLDDGQSLVTAAADRLASSAAVAVSPTVAVVGGATGPHDLALAQAGAGIGGTLEVNFAGRPLVSEDDIFRLLIAALNQAKARGFNLGNLSAVTR</sequence>
<keyword evidence="2" id="KW-0472">Membrane</keyword>
<evidence type="ECO:0000313" key="4">
    <source>
        <dbReference type="EMBL" id="MFF3671684.1"/>
    </source>
</evidence>
<reference evidence="4 5" key="1">
    <citation type="submission" date="2024-10" db="EMBL/GenBank/DDBJ databases">
        <title>The Natural Products Discovery Center: Release of the First 8490 Sequenced Strains for Exploring Actinobacteria Biosynthetic Diversity.</title>
        <authorList>
            <person name="Kalkreuter E."/>
            <person name="Kautsar S.A."/>
            <person name="Yang D."/>
            <person name="Bader C.D."/>
            <person name="Teijaro C.N."/>
            <person name="Fluegel L."/>
            <person name="Davis C.M."/>
            <person name="Simpson J.R."/>
            <person name="Lauterbach L."/>
            <person name="Steele A.D."/>
            <person name="Gui C."/>
            <person name="Meng S."/>
            <person name="Li G."/>
            <person name="Viehrig K."/>
            <person name="Ye F."/>
            <person name="Su P."/>
            <person name="Kiefer A.F."/>
            <person name="Nichols A."/>
            <person name="Cepeda A.J."/>
            <person name="Yan W."/>
            <person name="Fan B."/>
            <person name="Jiang Y."/>
            <person name="Adhikari A."/>
            <person name="Zheng C.-J."/>
            <person name="Schuster L."/>
            <person name="Cowan T.M."/>
            <person name="Smanski M.J."/>
            <person name="Chevrette M.G."/>
            <person name="De Carvalho L.P.S."/>
            <person name="Shen B."/>
        </authorList>
    </citation>
    <scope>NUCLEOTIDE SEQUENCE [LARGE SCALE GENOMIC DNA]</scope>
    <source>
        <strain evidence="4 5">NPDC002173</strain>
    </source>
</reference>
<keyword evidence="2" id="KW-0812">Transmembrane</keyword>
<comment type="caution">
    <text evidence="4">The sequence shown here is derived from an EMBL/GenBank/DDBJ whole genome shotgun (WGS) entry which is preliminary data.</text>
</comment>
<feature type="domain" description="Phage tail tape measure protein" evidence="3">
    <location>
        <begin position="114"/>
        <end position="298"/>
    </location>
</feature>
<name>A0ABW6T6A4_9ACTN</name>
<dbReference type="Proteomes" id="UP001602013">
    <property type="component" value="Unassembled WGS sequence"/>
</dbReference>
<dbReference type="PANTHER" id="PTHR37813:SF1">
    <property type="entry name" value="FELS-2 PROPHAGE PROTEIN"/>
    <property type="match status" value="1"/>
</dbReference>
<keyword evidence="5" id="KW-1185">Reference proteome</keyword>
<gene>
    <name evidence="4" type="ORF">ACFYXI_39485</name>
</gene>
<keyword evidence="1" id="KW-1188">Viral release from host cell</keyword>
<feature type="transmembrane region" description="Helical" evidence="2">
    <location>
        <begin position="401"/>
        <end position="423"/>
    </location>
</feature>
<evidence type="ECO:0000313" key="5">
    <source>
        <dbReference type="Proteomes" id="UP001602013"/>
    </source>
</evidence>
<dbReference type="EMBL" id="JBIASD010000052">
    <property type="protein sequence ID" value="MFF3671684.1"/>
    <property type="molecule type" value="Genomic_DNA"/>
</dbReference>
<dbReference type="Pfam" id="PF10145">
    <property type="entry name" value="PhageMin_Tail"/>
    <property type="match status" value="1"/>
</dbReference>
<proteinExistence type="predicted"/>
<evidence type="ECO:0000256" key="2">
    <source>
        <dbReference type="SAM" id="Phobius"/>
    </source>
</evidence>
<evidence type="ECO:0000259" key="3">
    <source>
        <dbReference type="Pfam" id="PF10145"/>
    </source>
</evidence>
<evidence type="ECO:0000256" key="1">
    <source>
        <dbReference type="ARBA" id="ARBA00022612"/>
    </source>
</evidence>
<dbReference type="RefSeq" id="WP_387417851.1">
    <property type="nucleotide sequence ID" value="NZ_JBIASD010000052.1"/>
</dbReference>
<protein>
    <submittedName>
        <fullName evidence="4">Phage tail tape measure protein</fullName>
    </submittedName>
</protein>
<dbReference type="InterPro" id="IPR010090">
    <property type="entry name" value="Phage_tape_meas"/>
</dbReference>
<feature type="transmembrane region" description="Helical" evidence="2">
    <location>
        <begin position="435"/>
        <end position="460"/>
    </location>
</feature>
<keyword evidence="2" id="KW-1133">Transmembrane helix</keyword>
<organism evidence="4 5">
    <name type="scientific">Microtetraspora malaysiensis</name>
    <dbReference type="NCBI Taxonomy" id="161358"/>
    <lineage>
        <taxon>Bacteria</taxon>
        <taxon>Bacillati</taxon>
        <taxon>Actinomycetota</taxon>
        <taxon>Actinomycetes</taxon>
        <taxon>Streptosporangiales</taxon>
        <taxon>Streptosporangiaceae</taxon>
        <taxon>Microtetraspora</taxon>
    </lineage>
</organism>